<keyword evidence="3" id="KW-0050">Antiport</keyword>
<dbReference type="Pfam" id="PF00999">
    <property type="entry name" value="Na_H_Exchanger"/>
    <property type="match status" value="1"/>
</dbReference>
<feature type="domain" description="Cation/H+ exchanger transmembrane" evidence="11">
    <location>
        <begin position="15"/>
        <end position="385"/>
    </location>
</feature>
<feature type="transmembrane region" description="Helical" evidence="10">
    <location>
        <begin position="6"/>
        <end position="23"/>
    </location>
</feature>
<dbReference type="AlphaFoldDB" id="A0A0Q9ZM20"/>
<dbReference type="Gene3D" id="1.20.1530.20">
    <property type="match status" value="1"/>
</dbReference>
<feature type="transmembrane region" description="Helical" evidence="10">
    <location>
        <begin position="84"/>
        <end position="108"/>
    </location>
</feature>
<evidence type="ECO:0000256" key="10">
    <source>
        <dbReference type="SAM" id="Phobius"/>
    </source>
</evidence>
<keyword evidence="2" id="KW-0813">Transport</keyword>
<comment type="subcellular location">
    <subcellularLocation>
        <location evidence="1">Membrane</location>
        <topology evidence="1">Multi-pass membrane protein</topology>
    </subcellularLocation>
</comment>
<name>A0A0Q9ZM20_9FLAO</name>
<evidence type="ECO:0000256" key="1">
    <source>
        <dbReference type="ARBA" id="ARBA00004141"/>
    </source>
</evidence>
<dbReference type="EMBL" id="LKTP01000003">
    <property type="protein sequence ID" value="KRG29879.1"/>
    <property type="molecule type" value="Genomic_DNA"/>
</dbReference>
<evidence type="ECO:0000259" key="11">
    <source>
        <dbReference type="Pfam" id="PF00999"/>
    </source>
</evidence>
<feature type="transmembrane region" description="Helical" evidence="10">
    <location>
        <begin position="365"/>
        <end position="383"/>
    </location>
</feature>
<evidence type="ECO:0000259" key="12">
    <source>
        <dbReference type="Pfam" id="PF02254"/>
    </source>
</evidence>
<dbReference type="GO" id="GO:0006814">
    <property type="term" value="P:sodium ion transport"/>
    <property type="evidence" value="ECO:0007669"/>
    <property type="project" value="UniProtKB-KW"/>
</dbReference>
<evidence type="ECO:0000256" key="4">
    <source>
        <dbReference type="ARBA" id="ARBA00022692"/>
    </source>
</evidence>
<keyword evidence="8 10" id="KW-0472">Membrane</keyword>
<dbReference type="GO" id="GO:0006813">
    <property type="term" value="P:potassium ion transport"/>
    <property type="evidence" value="ECO:0007669"/>
    <property type="project" value="InterPro"/>
</dbReference>
<feature type="transmembrane region" description="Helical" evidence="10">
    <location>
        <begin position="145"/>
        <end position="167"/>
    </location>
</feature>
<keyword evidence="14" id="KW-1185">Reference proteome</keyword>
<feature type="transmembrane region" description="Helical" evidence="10">
    <location>
        <begin position="179"/>
        <end position="202"/>
    </location>
</feature>
<evidence type="ECO:0000256" key="7">
    <source>
        <dbReference type="ARBA" id="ARBA00023065"/>
    </source>
</evidence>
<organism evidence="13 14">
    <name type="scientific">Salegentibacter mishustinae</name>
    <dbReference type="NCBI Taxonomy" id="270918"/>
    <lineage>
        <taxon>Bacteria</taxon>
        <taxon>Pseudomonadati</taxon>
        <taxon>Bacteroidota</taxon>
        <taxon>Flavobacteriia</taxon>
        <taxon>Flavobacteriales</taxon>
        <taxon>Flavobacteriaceae</taxon>
        <taxon>Salegentibacter</taxon>
    </lineage>
</organism>
<sequence length="594" mass="64901">MEELNILNLLIILTSAWLGGSAAKRMGYPAILGELIIGILLGPALLGLLETSEMINVLAEVGIILLMVYIGMEINFRDLGKASWPGLLAAIGGFIVPFALGYYTIIYFGGTQMAAIFVAIAVAVTSLATKSRILVDLKLLNTRIAYVLMAGALISDTLALVIFAGIISYVDAGSIDTLGLAWVAGKAILFFVFTALAGIYLLPLLGRFLMKSKINSRTLHFTLILIIVLGFSELAEVAGLHSILGAFMAGLFIRDGVFNRQISKDINNIFHDISIGFLAPIFFVSAGFNVTLEVFQTDLVMLIVVTLVAMIGKIFGTALFYLPSGYGWREGIAVGTGMNGRGAVEIIIAGIGLQMGIINNEIFSILVFMAIFTTLTVPLFLTWTTNWLRKRNELVHQESRSGYIILGANPLGLYMAKKLQDKNEVVIIDANREMVAEAKTQGFNSMYGNILKEETMEDAKAIEKGTFIGLTGNNEINFLAAQLAEDAFYIPNKIVLVSPSETGADVNMLDKINATSLFANKTELEPWASKISNGDFKENTLTIKEEISTREWVKEHKGDKNSILPFFIINTEGIIRPFHYNDTIAEGEKVIYLE</sequence>
<proteinExistence type="predicted"/>
<dbReference type="InterPro" id="IPR038770">
    <property type="entry name" value="Na+/solute_symporter_sf"/>
</dbReference>
<dbReference type="InterPro" id="IPR003148">
    <property type="entry name" value="RCK_N"/>
</dbReference>
<dbReference type="Pfam" id="PF02254">
    <property type="entry name" value="TrkA_N"/>
    <property type="match status" value="1"/>
</dbReference>
<dbReference type="Gene3D" id="3.40.50.720">
    <property type="entry name" value="NAD(P)-binding Rossmann-like Domain"/>
    <property type="match status" value="1"/>
</dbReference>
<dbReference type="GO" id="GO:0015297">
    <property type="term" value="F:antiporter activity"/>
    <property type="evidence" value="ECO:0007669"/>
    <property type="project" value="UniProtKB-KW"/>
</dbReference>
<dbReference type="PANTHER" id="PTHR43562">
    <property type="entry name" value="NAPA-TYPE SODIUM/HYDROGEN ANTIPORTER"/>
    <property type="match status" value="1"/>
</dbReference>
<evidence type="ECO:0000256" key="2">
    <source>
        <dbReference type="ARBA" id="ARBA00022448"/>
    </source>
</evidence>
<feature type="transmembrane region" description="Helical" evidence="10">
    <location>
        <begin position="30"/>
        <end position="49"/>
    </location>
</feature>
<accession>A0A0Q9ZM20</accession>
<evidence type="ECO:0000313" key="13">
    <source>
        <dbReference type="EMBL" id="KRG29879.1"/>
    </source>
</evidence>
<feature type="domain" description="RCK N-terminal" evidence="12">
    <location>
        <begin position="403"/>
        <end position="502"/>
    </location>
</feature>
<dbReference type="GO" id="GO:0016020">
    <property type="term" value="C:membrane"/>
    <property type="evidence" value="ECO:0007669"/>
    <property type="project" value="UniProtKB-SubCell"/>
</dbReference>
<feature type="transmembrane region" description="Helical" evidence="10">
    <location>
        <begin position="55"/>
        <end position="72"/>
    </location>
</feature>
<keyword evidence="7" id="KW-0406">Ion transport</keyword>
<keyword evidence="9" id="KW-0739">Sodium transport</keyword>
<reference evidence="13" key="1">
    <citation type="submission" date="2015-10" db="EMBL/GenBank/DDBJ databases">
        <title>Draft genome sequence of Salegentibacter mishustinae KCTC 12263.</title>
        <authorList>
            <person name="Lin W."/>
            <person name="Zheng Q."/>
        </authorList>
    </citation>
    <scope>NUCLEOTIDE SEQUENCE [LARGE SCALE GENOMIC DNA]</scope>
    <source>
        <strain evidence="13">KCTC 12263</strain>
    </source>
</reference>
<evidence type="ECO:0000256" key="8">
    <source>
        <dbReference type="ARBA" id="ARBA00023136"/>
    </source>
</evidence>
<feature type="transmembrane region" description="Helical" evidence="10">
    <location>
        <begin position="342"/>
        <end position="359"/>
    </location>
</feature>
<keyword evidence="4 10" id="KW-0812">Transmembrane</keyword>
<dbReference type="PANTHER" id="PTHR43562:SF3">
    <property type="entry name" value="SODIUM ION_PROTON EXCHANGER (EUROFUNG)"/>
    <property type="match status" value="1"/>
</dbReference>
<feature type="transmembrane region" description="Helical" evidence="10">
    <location>
        <begin position="300"/>
        <end position="322"/>
    </location>
</feature>
<evidence type="ECO:0000256" key="9">
    <source>
        <dbReference type="ARBA" id="ARBA00023201"/>
    </source>
</evidence>
<dbReference type="Proteomes" id="UP000051643">
    <property type="component" value="Unassembled WGS sequence"/>
</dbReference>
<feature type="transmembrane region" description="Helical" evidence="10">
    <location>
        <begin position="114"/>
        <end position="133"/>
    </location>
</feature>
<gene>
    <name evidence="13" type="ORF">APR42_13980</name>
</gene>
<comment type="caution">
    <text evidence="13">The sequence shown here is derived from an EMBL/GenBank/DDBJ whole genome shotgun (WGS) entry which is preliminary data.</text>
</comment>
<evidence type="ECO:0000256" key="3">
    <source>
        <dbReference type="ARBA" id="ARBA00022449"/>
    </source>
</evidence>
<dbReference type="OrthoDB" id="9793589at2"/>
<feature type="transmembrane region" description="Helical" evidence="10">
    <location>
        <begin position="269"/>
        <end position="288"/>
    </location>
</feature>
<protein>
    <submittedName>
        <fullName evidence="13">Uncharacterized protein</fullName>
    </submittedName>
</protein>
<dbReference type="RefSeq" id="WP_057480905.1">
    <property type="nucleotide sequence ID" value="NZ_BMWR01000008.1"/>
</dbReference>
<feature type="transmembrane region" description="Helical" evidence="10">
    <location>
        <begin position="214"/>
        <end position="232"/>
    </location>
</feature>
<evidence type="ECO:0000313" key="14">
    <source>
        <dbReference type="Proteomes" id="UP000051643"/>
    </source>
</evidence>
<dbReference type="InterPro" id="IPR036291">
    <property type="entry name" value="NAD(P)-bd_dom_sf"/>
</dbReference>
<dbReference type="SUPFAM" id="SSF51735">
    <property type="entry name" value="NAD(P)-binding Rossmann-fold domains"/>
    <property type="match status" value="1"/>
</dbReference>
<dbReference type="STRING" id="270918.APR42_13980"/>
<evidence type="ECO:0000256" key="5">
    <source>
        <dbReference type="ARBA" id="ARBA00022989"/>
    </source>
</evidence>
<dbReference type="InterPro" id="IPR006153">
    <property type="entry name" value="Cation/H_exchanger_TM"/>
</dbReference>
<keyword evidence="5 10" id="KW-1133">Transmembrane helix</keyword>
<evidence type="ECO:0000256" key="6">
    <source>
        <dbReference type="ARBA" id="ARBA00023053"/>
    </source>
</evidence>
<dbReference type="GO" id="GO:1902600">
    <property type="term" value="P:proton transmembrane transport"/>
    <property type="evidence" value="ECO:0007669"/>
    <property type="project" value="InterPro"/>
</dbReference>
<keyword evidence="6" id="KW-0915">Sodium</keyword>